<accession>A0A8H7RLN8</accession>
<dbReference type="Proteomes" id="UP000650833">
    <property type="component" value="Unassembled WGS sequence"/>
</dbReference>
<comment type="caution">
    <text evidence="2">The sequence shown here is derived from an EMBL/GenBank/DDBJ whole genome shotgun (WGS) entry which is preliminary data.</text>
</comment>
<dbReference type="EMBL" id="JAEPRC010000044">
    <property type="protein sequence ID" value="KAG2212845.1"/>
    <property type="molecule type" value="Genomic_DNA"/>
</dbReference>
<name>A0A8H7RLN8_9FUNG</name>
<keyword evidence="3" id="KW-1185">Reference proteome</keyword>
<dbReference type="OrthoDB" id="2340857at2759"/>
<gene>
    <name evidence="2" type="ORF">INT46_009637</name>
</gene>
<feature type="chain" id="PRO_5034568331" evidence="1">
    <location>
        <begin position="23"/>
        <end position="277"/>
    </location>
</feature>
<sequence>MKFSIAAISALLLSSAISFTTADSYSDAMKSWCGGLAVTAPSSSTVGVAGQKTKITVTRTPDARTKKITGLDLYSVDSAGKAKYVQNVWSGSYSLNTKATITDQIPSNVSAGLYYYRVWVTNMINKQHGPDCIETSKTFKVTTGSHTNAAGDIEYSESLHDNSLYPTAHQDGCFGLSVDNPKEGSTFPANGHLHLQVNRDSSSQTDALTKIDLYKGDTLVNTAWSGSESFQNSFTLKDHLVLNDIDTSADYHYKVYVTSSKSDSTCTFESKNFKISN</sequence>
<dbReference type="AlphaFoldDB" id="A0A8H7RLN8"/>
<feature type="signal peptide" evidence="1">
    <location>
        <begin position="1"/>
        <end position="22"/>
    </location>
</feature>
<evidence type="ECO:0000256" key="1">
    <source>
        <dbReference type="SAM" id="SignalP"/>
    </source>
</evidence>
<evidence type="ECO:0000313" key="2">
    <source>
        <dbReference type="EMBL" id="KAG2212845.1"/>
    </source>
</evidence>
<organism evidence="2 3">
    <name type="scientific">Mucor plumbeus</name>
    <dbReference type="NCBI Taxonomy" id="97098"/>
    <lineage>
        <taxon>Eukaryota</taxon>
        <taxon>Fungi</taxon>
        <taxon>Fungi incertae sedis</taxon>
        <taxon>Mucoromycota</taxon>
        <taxon>Mucoromycotina</taxon>
        <taxon>Mucoromycetes</taxon>
        <taxon>Mucorales</taxon>
        <taxon>Mucorineae</taxon>
        <taxon>Mucoraceae</taxon>
        <taxon>Mucor</taxon>
    </lineage>
</organism>
<protein>
    <submittedName>
        <fullName evidence="2">Uncharacterized protein</fullName>
    </submittedName>
</protein>
<evidence type="ECO:0000313" key="3">
    <source>
        <dbReference type="Proteomes" id="UP000650833"/>
    </source>
</evidence>
<proteinExistence type="predicted"/>
<keyword evidence="1" id="KW-0732">Signal</keyword>
<reference evidence="2" key="1">
    <citation type="submission" date="2020-12" db="EMBL/GenBank/DDBJ databases">
        <title>Metabolic potential, ecology and presence of endohyphal bacteria is reflected in genomic diversity of Mucoromycotina.</title>
        <authorList>
            <person name="Muszewska A."/>
            <person name="Okrasinska A."/>
            <person name="Steczkiewicz K."/>
            <person name="Drgas O."/>
            <person name="Orlowska M."/>
            <person name="Perlinska-Lenart U."/>
            <person name="Aleksandrzak-Piekarczyk T."/>
            <person name="Szatraj K."/>
            <person name="Zielenkiewicz U."/>
            <person name="Pilsyk S."/>
            <person name="Malc E."/>
            <person name="Mieczkowski P."/>
            <person name="Kruszewska J.S."/>
            <person name="Biernat P."/>
            <person name="Pawlowska J."/>
        </authorList>
    </citation>
    <scope>NUCLEOTIDE SEQUENCE</scope>
    <source>
        <strain evidence="2">CBS 226.32</strain>
    </source>
</reference>